<feature type="transmembrane region" description="Helical" evidence="1">
    <location>
        <begin position="116"/>
        <end position="134"/>
    </location>
</feature>
<accession>A0A0U1P3V7</accession>
<keyword evidence="1" id="KW-0472">Membrane</keyword>
<evidence type="ECO:0000256" key="1">
    <source>
        <dbReference type="SAM" id="Phobius"/>
    </source>
</evidence>
<feature type="transmembrane region" description="Helical" evidence="1">
    <location>
        <begin position="86"/>
        <end position="110"/>
    </location>
</feature>
<dbReference type="RefSeq" id="WP_090639531.1">
    <property type="nucleotide sequence ID" value="NZ_CVRB01000006.1"/>
</dbReference>
<evidence type="ECO:0000313" key="2">
    <source>
        <dbReference type="EMBL" id="CRK84999.1"/>
    </source>
</evidence>
<proteinExistence type="predicted"/>
<dbReference type="EMBL" id="CVRB01000006">
    <property type="protein sequence ID" value="CRK84999.1"/>
    <property type="molecule type" value="Genomic_DNA"/>
</dbReference>
<dbReference type="STRING" id="1499688.BN000_05058"/>
<dbReference type="OrthoDB" id="4826010at2"/>
<keyword evidence="1" id="KW-0812">Transmembrane</keyword>
<evidence type="ECO:0008006" key="4">
    <source>
        <dbReference type="Google" id="ProtNLM"/>
    </source>
</evidence>
<keyword evidence="3" id="KW-1185">Reference proteome</keyword>
<dbReference type="Proteomes" id="UP000199087">
    <property type="component" value="Unassembled WGS sequence"/>
</dbReference>
<evidence type="ECO:0000313" key="3">
    <source>
        <dbReference type="Proteomes" id="UP000199087"/>
    </source>
</evidence>
<name>A0A0U1P3V7_9BACI</name>
<dbReference type="AlphaFoldDB" id="A0A0U1P3V7"/>
<keyword evidence="1" id="KW-1133">Transmembrane helix</keyword>
<feature type="transmembrane region" description="Helical" evidence="1">
    <location>
        <begin position="46"/>
        <end position="65"/>
    </location>
</feature>
<feature type="transmembrane region" description="Helical" evidence="1">
    <location>
        <begin position="12"/>
        <end position="34"/>
    </location>
</feature>
<sequence length="176" mass="21358">MQKKVEKKLLKLFTGELSATIIFALVWIEFLQLYRWTVPYLTSFSSLYAFALLEFILLQGSYYWFLKLKQTKRKDYSHLPYRQLKIFAVFRGFNLFLIGIGIIIMIYQLVVFPIEFFWFVFLYFFAIIEYINYYHIRLSYQSIDEIKELIRQKELRSSKLAKELKTFNNSQKNNNV</sequence>
<protein>
    <recommendedName>
        <fullName evidence="4">General stress protein</fullName>
    </recommendedName>
</protein>
<gene>
    <name evidence="2" type="ORF">BN000_05058</name>
</gene>
<organism evidence="2 3">
    <name type="scientific">Neobacillus massiliamazoniensis</name>
    <dbReference type="NCBI Taxonomy" id="1499688"/>
    <lineage>
        <taxon>Bacteria</taxon>
        <taxon>Bacillati</taxon>
        <taxon>Bacillota</taxon>
        <taxon>Bacilli</taxon>
        <taxon>Bacillales</taxon>
        <taxon>Bacillaceae</taxon>
        <taxon>Neobacillus</taxon>
    </lineage>
</organism>
<reference evidence="3" key="1">
    <citation type="submission" date="2015-05" db="EMBL/GenBank/DDBJ databases">
        <authorList>
            <person name="Urmite Genomes"/>
        </authorList>
    </citation>
    <scope>NUCLEOTIDE SEQUENCE [LARGE SCALE GENOMIC DNA]</scope>
    <source>
        <strain evidence="3">LF1</strain>
    </source>
</reference>